<feature type="domain" description="Transposase IS200-like" evidence="1">
    <location>
        <begin position="13"/>
        <end position="186"/>
    </location>
</feature>
<organism evidence="2 3">
    <name type="scientific">Alcanivorax nanhaiticus</name>
    <dbReference type="NCBI Taxonomy" id="1177154"/>
    <lineage>
        <taxon>Bacteria</taxon>
        <taxon>Pseudomonadati</taxon>
        <taxon>Pseudomonadota</taxon>
        <taxon>Gammaproteobacteria</taxon>
        <taxon>Oceanospirillales</taxon>
        <taxon>Alcanivoracaceae</taxon>
        <taxon>Alcanivorax</taxon>
    </lineage>
</organism>
<evidence type="ECO:0000259" key="1">
    <source>
        <dbReference type="SMART" id="SM01321"/>
    </source>
</evidence>
<dbReference type="Gene3D" id="3.30.70.1290">
    <property type="entry name" value="Transposase IS200-like"/>
    <property type="match status" value="1"/>
</dbReference>
<dbReference type="PANTHER" id="PTHR34322">
    <property type="entry name" value="TRANSPOSASE, Y1_TNP DOMAIN-CONTAINING"/>
    <property type="match status" value="1"/>
</dbReference>
<dbReference type="InterPro" id="IPR036515">
    <property type="entry name" value="Transposase_17_sf"/>
</dbReference>
<dbReference type="RefSeq" id="WP_035230184.1">
    <property type="nucleotide sequence ID" value="NZ_ARXV01000002.1"/>
</dbReference>
<dbReference type="GO" id="GO:0004803">
    <property type="term" value="F:transposase activity"/>
    <property type="evidence" value="ECO:0007669"/>
    <property type="project" value="InterPro"/>
</dbReference>
<keyword evidence="3" id="KW-1185">Reference proteome</keyword>
<dbReference type="OrthoDB" id="9814067at2"/>
<proteinExistence type="predicted"/>
<accession>A0A095UU03</accession>
<comment type="caution">
    <text evidence="2">The sequence shown here is derived from an EMBL/GenBank/DDBJ whole genome shotgun (WGS) entry which is preliminary data.</text>
</comment>
<dbReference type="STRING" id="1177154.Y5S_00492"/>
<name>A0A095UU03_9GAMM</name>
<dbReference type="eggNOG" id="COG1943">
    <property type="taxonomic scope" value="Bacteria"/>
</dbReference>
<evidence type="ECO:0000313" key="3">
    <source>
        <dbReference type="Proteomes" id="UP000029444"/>
    </source>
</evidence>
<gene>
    <name evidence="2" type="ORF">Y5S_00492</name>
</gene>
<dbReference type="EMBL" id="ARXV01000002">
    <property type="protein sequence ID" value="KGD66020.1"/>
    <property type="molecule type" value="Genomic_DNA"/>
</dbReference>
<protein>
    <recommendedName>
        <fullName evidence="1">Transposase IS200-like domain-containing protein</fullName>
    </recommendedName>
</protein>
<evidence type="ECO:0000313" key="2">
    <source>
        <dbReference type="EMBL" id="KGD66020.1"/>
    </source>
</evidence>
<dbReference type="SMART" id="SM01321">
    <property type="entry name" value="Y1_Tnp"/>
    <property type="match status" value="1"/>
</dbReference>
<dbReference type="SUPFAM" id="SSF143422">
    <property type="entry name" value="Transposase IS200-like"/>
    <property type="match status" value="1"/>
</dbReference>
<reference evidence="2 3" key="1">
    <citation type="submission" date="2012-09" db="EMBL/GenBank/DDBJ databases">
        <title>Genome Sequence of alkane-degrading Bacterium Alcanivorax sp. 19-m-6.</title>
        <authorList>
            <person name="Lai Q."/>
            <person name="Shao Z."/>
        </authorList>
    </citation>
    <scope>NUCLEOTIDE SEQUENCE [LARGE SCALE GENOMIC DNA]</scope>
    <source>
        <strain evidence="2 3">19-m-6</strain>
    </source>
</reference>
<sequence>MTRARYTQVSLDSTSYYHCICRCVRRAFLCGKDHYSGQDYEHRRQWVVDRLSLLAEVFAIDLCAYAVMSNHYHLVVRIDRQKVLSWSDQEVAGRWMQLFSGPLIIKRWLKGEAGEAESLKAEEIVFQWRERLYDLGWFMKCLNEYLARKANEEDCCKGRFWESRYKCQALLDEQAVLQCMAYVDLNPVRADMAATPVESDYTSVQQRAKALRSNEPAKLPRLLPMVEAETVGFEDDNTLLRFRVMDYLELVDNTGRAIRDDKRCAISARAAGVLDRLGIDEHTWLLHMKPRTPRQPVAIGALEKLKEYAKNTGRKWVAGRYAEVGQV</sequence>
<dbReference type="GO" id="GO:0003677">
    <property type="term" value="F:DNA binding"/>
    <property type="evidence" value="ECO:0007669"/>
    <property type="project" value="InterPro"/>
</dbReference>
<dbReference type="InterPro" id="IPR002686">
    <property type="entry name" value="Transposase_17"/>
</dbReference>
<dbReference type="Proteomes" id="UP000029444">
    <property type="component" value="Unassembled WGS sequence"/>
</dbReference>
<dbReference type="GO" id="GO:0006313">
    <property type="term" value="P:DNA transposition"/>
    <property type="evidence" value="ECO:0007669"/>
    <property type="project" value="InterPro"/>
</dbReference>
<dbReference type="PATRIC" id="fig|1177154.3.peg.501"/>
<dbReference type="AlphaFoldDB" id="A0A095UU03"/>
<dbReference type="PANTHER" id="PTHR34322:SF2">
    <property type="entry name" value="TRANSPOSASE IS200-LIKE DOMAIN-CONTAINING PROTEIN"/>
    <property type="match status" value="1"/>
</dbReference>